<accession>A0A9E4DR51</accession>
<proteinExistence type="predicted"/>
<dbReference type="EMBL" id="JAJJVO010000044">
    <property type="protein sequence ID" value="MCC9273193.1"/>
    <property type="molecule type" value="Genomic_DNA"/>
</dbReference>
<comment type="caution">
    <text evidence="2">The sequence shown here is derived from an EMBL/GenBank/DDBJ whole genome shotgun (WGS) entry which is preliminary data.</text>
</comment>
<protein>
    <submittedName>
        <fullName evidence="2">Uncharacterized protein</fullName>
    </submittedName>
</protein>
<organism evidence="2 3">
    <name type="scientific">Enterococcus aquimarinus</name>
    <dbReference type="NCBI Taxonomy" id="328396"/>
    <lineage>
        <taxon>Bacteria</taxon>
        <taxon>Bacillati</taxon>
        <taxon>Bacillota</taxon>
        <taxon>Bacilli</taxon>
        <taxon>Lactobacillales</taxon>
        <taxon>Enterococcaceae</taxon>
        <taxon>Enterococcus</taxon>
    </lineage>
</organism>
<evidence type="ECO:0000313" key="3">
    <source>
        <dbReference type="Proteomes" id="UP000813384"/>
    </source>
</evidence>
<feature type="region of interest" description="Disordered" evidence="1">
    <location>
        <begin position="28"/>
        <end position="48"/>
    </location>
</feature>
<reference evidence="2" key="1">
    <citation type="journal article" date="2021" name="PeerJ">
        <title>Extensive microbial diversity within the chicken gut microbiome revealed by metagenomics and culture.</title>
        <authorList>
            <person name="Gilroy R."/>
            <person name="Ravi A."/>
            <person name="Getino M."/>
            <person name="Pursley I."/>
            <person name="Horton D.L."/>
            <person name="Alikhan N.F."/>
            <person name="Baker D."/>
            <person name="Gharbi K."/>
            <person name="Hall N."/>
            <person name="Watson M."/>
            <person name="Adriaenssens E.M."/>
            <person name="Foster-Nyarko E."/>
            <person name="Jarju S."/>
            <person name="Secka A."/>
            <person name="Antonio M."/>
            <person name="Oren A."/>
            <person name="Chaudhuri R.R."/>
            <person name="La Ragione R."/>
            <person name="Hildebrand F."/>
            <person name="Pallen M.J."/>
        </authorList>
    </citation>
    <scope>NUCLEOTIDE SEQUENCE</scope>
    <source>
        <strain evidence="2">150</strain>
    </source>
</reference>
<evidence type="ECO:0000313" key="2">
    <source>
        <dbReference type="EMBL" id="MCC9273193.1"/>
    </source>
</evidence>
<sequence>MPNKSKEEVYAERQDDYKQEKEAIFREAREAVAANEEKEEEEKADDHE</sequence>
<name>A0A9E4DR51_9ENTE</name>
<gene>
    <name evidence="2" type="ORF">K8V42_02760</name>
</gene>
<dbReference type="AlphaFoldDB" id="A0A9E4DR51"/>
<reference evidence="2" key="2">
    <citation type="submission" date="2021-11" db="EMBL/GenBank/DDBJ databases">
        <authorList>
            <person name="Gilroy R."/>
        </authorList>
    </citation>
    <scope>NUCLEOTIDE SEQUENCE</scope>
    <source>
        <strain evidence="2">150</strain>
    </source>
</reference>
<feature type="compositionally biased region" description="Acidic residues" evidence="1">
    <location>
        <begin position="37"/>
        <end position="48"/>
    </location>
</feature>
<dbReference type="Proteomes" id="UP000813384">
    <property type="component" value="Unassembled WGS sequence"/>
</dbReference>
<evidence type="ECO:0000256" key="1">
    <source>
        <dbReference type="SAM" id="MobiDB-lite"/>
    </source>
</evidence>